<evidence type="ECO:0000313" key="2">
    <source>
        <dbReference type="Proteomes" id="UP000319313"/>
    </source>
</evidence>
<dbReference type="AlphaFoldDB" id="A0A552DR99"/>
<gene>
    <name evidence="1" type="ORF">EWV81_13560</name>
</gene>
<evidence type="ECO:0000313" key="1">
    <source>
        <dbReference type="EMBL" id="TRU24713.1"/>
    </source>
</evidence>
<comment type="caution">
    <text evidence="1">The sequence shown here is derived from an EMBL/GenBank/DDBJ whole genome shotgun (WGS) entry which is preliminary data.</text>
</comment>
<reference evidence="1 2" key="1">
    <citation type="submission" date="2019-01" db="EMBL/GenBank/DDBJ databases">
        <title>Coherence of Microcystis species and biogeography revealed through population genomics.</title>
        <authorList>
            <person name="Perez-Carrascal O.M."/>
            <person name="Terrat Y."/>
            <person name="Giani A."/>
            <person name="Fortin N."/>
            <person name="Tromas N."/>
            <person name="Shapiro B.J."/>
        </authorList>
    </citation>
    <scope>NUCLEOTIDE SEQUENCE [LARGE SCALE GENOMIC DNA]</scope>
    <source>
        <strain evidence="1">Ma_SC_T_19800800_S464</strain>
    </source>
</reference>
<evidence type="ECO:0008006" key="3">
    <source>
        <dbReference type="Google" id="ProtNLM"/>
    </source>
</evidence>
<sequence>MSNLIDYSTIQQTIVSNSGQRLVLTTSGQYYYWDNGTQNYSLVDISSFPPGSVLRGIDCDNAGNFYALIYSNISGQTGFYLTSWNSTSQIWAAPVLVQEAFSSGAYTAFSAINDNEVWLVNSDSSIQQYTWNATTQQFDLGYNSFFGAVEITTGKGDGQQFSF</sequence>
<protein>
    <recommendedName>
        <fullName evidence="3">Bulb-type lectin domain-containing protein</fullName>
    </recommendedName>
</protein>
<organism evidence="1 2">
    <name type="scientific">Microcystis aeruginosa Ma_SC_T_19800800_S464</name>
    <dbReference type="NCBI Taxonomy" id="2486257"/>
    <lineage>
        <taxon>Bacteria</taxon>
        <taxon>Bacillati</taxon>
        <taxon>Cyanobacteriota</taxon>
        <taxon>Cyanophyceae</taxon>
        <taxon>Oscillatoriophycideae</taxon>
        <taxon>Chroococcales</taxon>
        <taxon>Microcystaceae</taxon>
        <taxon>Microcystis</taxon>
    </lineage>
</organism>
<dbReference type="Proteomes" id="UP000319313">
    <property type="component" value="Unassembled WGS sequence"/>
</dbReference>
<name>A0A552DR99_MICAE</name>
<proteinExistence type="predicted"/>
<accession>A0A552DR99</accession>
<dbReference type="EMBL" id="SFBL01000118">
    <property type="protein sequence ID" value="TRU24713.1"/>
    <property type="molecule type" value="Genomic_DNA"/>
</dbReference>